<feature type="region of interest" description="Disordered" evidence="2">
    <location>
        <begin position="20"/>
        <end position="128"/>
    </location>
</feature>
<evidence type="ECO:0000313" key="3">
    <source>
        <dbReference type="EMBL" id="GMH30758.1"/>
    </source>
</evidence>
<evidence type="ECO:0000256" key="1">
    <source>
        <dbReference type="SAM" id="Coils"/>
    </source>
</evidence>
<name>A0AAD3TKS1_NEPGR</name>
<reference evidence="3" key="1">
    <citation type="submission" date="2023-05" db="EMBL/GenBank/DDBJ databases">
        <title>Nepenthes gracilis genome sequencing.</title>
        <authorList>
            <person name="Fukushima K."/>
        </authorList>
    </citation>
    <scope>NUCLEOTIDE SEQUENCE</scope>
    <source>
        <strain evidence="3">SING2019-196</strain>
    </source>
</reference>
<keyword evidence="4" id="KW-1185">Reference proteome</keyword>
<dbReference type="EMBL" id="BSYO01000039">
    <property type="protein sequence ID" value="GMH30758.1"/>
    <property type="molecule type" value="Genomic_DNA"/>
</dbReference>
<feature type="coiled-coil region" evidence="1">
    <location>
        <begin position="282"/>
        <end position="309"/>
    </location>
</feature>
<feature type="compositionally biased region" description="Polar residues" evidence="2">
    <location>
        <begin position="108"/>
        <end position="128"/>
    </location>
</feature>
<organism evidence="3 4">
    <name type="scientific">Nepenthes gracilis</name>
    <name type="common">Slender pitcher plant</name>
    <dbReference type="NCBI Taxonomy" id="150966"/>
    <lineage>
        <taxon>Eukaryota</taxon>
        <taxon>Viridiplantae</taxon>
        <taxon>Streptophyta</taxon>
        <taxon>Embryophyta</taxon>
        <taxon>Tracheophyta</taxon>
        <taxon>Spermatophyta</taxon>
        <taxon>Magnoliopsida</taxon>
        <taxon>eudicotyledons</taxon>
        <taxon>Gunneridae</taxon>
        <taxon>Pentapetalae</taxon>
        <taxon>Caryophyllales</taxon>
        <taxon>Nepenthaceae</taxon>
        <taxon>Nepenthes</taxon>
    </lineage>
</organism>
<gene>
    <name evidence="3" type="ORF">Nepgr_032601</name>
</gene>
<feature type="compositionally biased region" description="Basic and acidic residues" evidence="2">
    <location>
        <begin position="20"/>
        <end position="50"/>
    </location>
</feature>
<protein>
    <submittedName>
        <fullName evidence="3">Uncharacterized protein</fullName>
    </submittedName>
</protein>
<evidence type="ECO:0000313" key="4">
    <source>
        <dbReference type="Proteomes" id="UP001279734"/>
    </source>
</evidence>
<keyword evidence="1" id="KW-0175">Coiled coil</keyword>
<evidence type="ECO:0000256" key="2">
    <source>
        <dbReference type="SAM" id="MobiDB-lite"/>
    </source>
</evidence>
<dbReference type="Proteomes" id="UP001279734">
    <property type="component" value="Unassembled WGS sequence"/>
</dbReference>
<accession>A0AAD3TKS1</accession>
<dbReference type="AlphaFoldDB" id="A0AAD3TKS1"/>
<sequence>MSPGARPKICQETIQQHHELIGISLKDERPQTRATKSKKDQTKDLNQDKKGQHRPPMSQRHEVEYPWKPGQKVPSRTPKIQSKSPLKANPSGRLPAKAVKGSGVKDPLSSTSNSVNLDQTSGPMPTPNPSKANFISLADNDPILVEGNKPSACNKPSETNNLEEDSLKLSICKPETSGSIVKAALDSNSFAALTSPEADTLLSPSTGTGISETTYPMEPVPVFTLTGGVLVPPSEAPLVVDCSCISQNLPSGEPLLHNEVQLDKGVPMFQIVSKPRLLKDLLKEINRNMGNVFEEVARARSQLEDFQRNGPPVGDRLVALDEDRLKADYRRALRMDRDVDSVDISSLLLFNSGSWWWYGAVKFWSGLFVGGSGLRPYSCRAPLLLQLLVISAGDG</sequence>
<comment type="caution">
    <text evidence="3">The sequence shown here is derived from an EMBL/GenBank/DDBJ whole genome shotgun (WGS) entry which is preliminary data.</text>
</comment>
<proteinExistence type="predicted"/>